<dbReference type="OrthoDB" id="3069638at2759"/>
<feature type="compositionally biased region" description="Acidic residues" evidence="1">
    <location>
        <begin position="188"/>
        <end position="204"/>
    </location>
</feature>
<dbReference type="EMBL" id="ML179059">
    <property type="protein sequence ID" value="THV04174.1"/>
    <property type="molecule type" value="Genomic_DNA"/>
</dbReference>
<name>A0A4S8MPF3_DENBC</name>
<proteinExistence type="predicted"/>
<evidence type="ECO:0000313" key="2">
    <source>
        <dbReference type="EMBL" id="THV04174.1"/>
    </source>
</evidence>
<accession>A0A4S8MPF3</accession>
<evidence type="ECO:0000256" key="1">
    <source>
        <dbReference type="SAM" id="MobiDB-lite"/>
    </source>
</evidence>
<protein>
    <submittedName>
        <fullName evidence="2">Uncharacterized protein</fullName>
    </submittedName>
</protein>
<dbReference type="Proteomes" id="UP000297245">
    <property type="component" value="Unassembled WGS sequence"/>
</dbReference>
<feature type="region of interest" description="Disordered" evidence="1">
    <location>
        <begin position="141"/>
        <end position="204"/>
    </location>
</feature>
<feature type="region of interest" description="Disordered" evidence="1">
    <location>
        <begin position="23"/>
        <end position="64"/>
    </location>
</feature>
<organism evidence="2 3">
    <name type="scientific">Dendrothele bispora (strain CBS 962.96)</name>
    <dbReference type="NCBI Taxonomy" id="1314807"/>
    <lineage>
        <taxon>Eukaryota</taxon>
        <taxon>Fungi</taxon>
        <taxon>Dikarya</taxon>
        <taxon>Basidiomycota</taxon>
        <taxon>Agaricomycotina</taxon>
        <taxon>Agaricomycetes</taxon>
        <taxon>Agaricomycetidae</taxon>
        <taxon>Agaricales</taxon>
        <taxon>Agaricales incertae sedis</taxon>
        <taxon>Dendrothele</taxon>
    </lineage>
</organism>
<gene>
    <name evidence="2" type="ORF">K435DRAFT_212185</name>
</gene>
<sequence length="204" mass="22246">MSISTGSVGSALSVRTVDTEIVDSIGNPVDGGNRREPESHMAISGSGKDRYGGIPPSSLPIPSGRNDASLYMTSGSIGGVEKHTSSEVNAGRNVDDNGERTPRKYDETVLAVIGILDAIKWQSNVAGWMKTKGVFRWKLEQSGDEREEEEGKDVPKQQLEEGEGASATLPGKQRENTKKGGDERKELEYEDEDEDDEEELEKLY</sequence>
<feature type="compositionally biased region" description="Basic and acidic residues" evidence="1">
    <location>
        <begin position="172"/>
        <end position="187"/>
    </location>
</feature>
<evidence type="ECO:0000313" key="3">
    <source>
        <dbReference type="Proteomes" id="UP000297245"/>
    </source>
</evidence>
<reference evidence="2 3" key="1">
    <citation type="journal article" date="2019" name="Nat. Ecol. Evol.">
        <title>Megaphylogeny resolves global patterns of mushroom evolution.</title>
        <authorList>
            <person name="Varga T."/>
            <person name="Krizsan K."/>
            <person name="Foldi C."/>
            <person name="Dima B."/>
            <person name="Sanchez-Garcia M."/>
            <person name="Sanchez-Ramirez S."/>
            <person name="Szollosi G.J."/>
            <person name="Szarkandi J.G."/>
            <person name="Papp V."/>
            <person name="Albert L."/>
            <person name="Andreopoulos W."/>
            <person name="Angelini C."/>
            <person name="Antonin V."/>
            <person name="Barry K.W."/>
            <person name="Bougher N.L."/>
            <person name="Buchanan P."/>
            <person name="Buyck B."/>
            <person name="Bense V."/>
            <person name="Catcheside P."/>
            <person name="Chovatia M."/>
            <person name="Cooper J."/>
            <person name="Damon W."/>
            <person name="Desjardin D."/>
            <person name="Finy P."/>
            <person name="Geml J."/>
            <person name="Haridas S."/>
            <person name="Hughes K."/>
            <person name="Justo A."/>
            <person name="Karasinski D."/>
            <person name="Kautmanova I."/>
            <person name="Kiss B."/>
            <person name="Kocsube S."/>
            <person name="Kotiranta H."/>
            <person name="LaButti K.M."/>
            <person name="Lechner B.E."/>
            <person name="Liimatainen K."/>
            <person name="Lipzen A."/>
            <person name="Lukacs Z."/>
            <person name="Mihaltcheva S."/>
            <person name="Morgado L.N."/>
            <person name="Niskanen T."/>
            <person name="Noordeloos M.E."/>
            <person name="Ohm R.A."/>
            <person name="Ortiz-Santana B."/>
            <person name="Ovrebo C."/>
            <person name="Racz N."/>
            <person name="Riley R."/>
            <person name="Savchenko A."/>
            <person name="Shiryaev A."/>
            <person name="Soop K."/>
            <person name="Spirin V."/>
            <person name="Szebenyi C."/>
            <person name="Tomsovsky M."/>
            <person name="Tulloss R.E."/>
            <person name="Uehling J."/>
            <person name="Grigoriev I.V."/>
            <person name="Vagvolgyi C."/>
            <person name="Papp T."/>
            <person name="Martin F.M."/>
            <person name="Miettinen O."/>
            <person name="Hibbett D.S."/>
            <person name="Nagy L.G."/>
        </authorList>
    </citation>
    <scope>NUCLEOTIDE SEQUENCE [LARGE SCALE GENOMIC DNA]</scope>
    <source>
        <strain evidence="2 3">CBS 962.96</strain>
    </source>
</reference>
<keyword evidence="3" id="KW-1185">Reference proteome</keyword>
<feature type="region of interest" description="Disordered" evidence="1">
    <location>
        <begin position="78"/>
        <end position="101"/>
    </location>
</feature>
<feature type="compositionally biased region" description="Low complexity" evidence="1">
    <location>
        <begin position="52"/>
        <end position="64"/>
    </location>
</feature>
<dbReference type="AlphaFoldDB" id="A0A4S8MPF3"/>